<dbReference type="SMART" id="SM00304">
    <property type="entry name" value="HAMP"/>
    <property type="match status" value="1"/>
</dbReference>
<evidence type="ECO:0000313" key="10">
    <source>
        <dbReference type="EMBL" id="GAL85418.1"/>
    </source>
</evidence>
<evidence type="ECO:0000259" key="9">
    <source>
        <dbReference type="PROSITE" id="PS50885"/>
    </source>
</evidence>
<feature type="domain" description="HAMP" evidence="9">
    <location>
        <begin position="215"/>
        <end position="266"/>
    </location>
</feature>
<dbReference type="SUPFAM" id="SSF158472">
    <property type="entry name" value="HAMP domain-like"/>
    <property type="match status" value="1"/>
</dbReference>
<dbReference type="InterPro" id="IPR036890">
    <property type="entry name" value="HATPase_C_sf"/>
</dbReference>
<evidence type="ECO:0000256" key="2">
    <source>
        <dbReference type="ARBA" id="ARBA00004370"/>
    </source>
</evidence>
<keyword evidence="4" id="KW-0597">Phosphoprotein</keyword>
<feature type="domain" description="Histidine kinase" evidence="8">
    <location>
        <begin position="274"/>
        <end position="484"/>
    </location>
</feature>
<protein>
    <recommendedName>
        <fullName evidence="3">histidine kinase</fullName>
        <ecNumber evidence="3">2.7.13.3</ecNumber>
    </recommendedName>
</protein>
<dbReference type="InterPro" id="IPR003660">
    <property type="entry name" value="HAMP_dom"/>
</dbReference>
<keyword evidence="7" id="KW-0472">Membrane</keyword>
<evidence type="ECO:0000256" key="3">
    <source>
        <dbReference type="ARBA" id="ARBA00012438"/>
    </source>
</evidence>
<keyword evidence="5" id="KW-0808">Transferase</keyword>
<dbReference type="STRING" id="153721.MYP_2647"/>
<dbReference type="GO" id="GO:0030295">
    <property type="term" value="F:protein kinase activator activity"/>
    <property type="evidence" value="ECO:0007669"/>
    <property type="project" value="TreeGrafter"/>
</dbReference>
<dbReference type="PROSITE" id="PS50885">
    <property type="entry name" value="HAMP"/>
    <property type="match status" value="1"/>
</dbReference>
<dbReference type="Pfam" id="PF00672">
    <property type="entry name" value="HAMP"/>
    <property type="match status" value="1"/>
</dbReference>
<name>A0A098LGZ8_9BACT</name>
<dbReference type="CDD" id="cd06225">
    <property type="entry name" value="HAMP"/>
    <property type="match status" value="1"/>
</dbReference>
<dbReference type="SMART" id="SM00388">
    <property type="entry name" value="HisKA"/>
    <property type="match status" value="1"/>
</dbReference>
<dbReference type="EC" id="2.7.13.3" evidence="3"/>
<dbReference type="eggNOG" id="COG4251">
    <property type="taxonomic scope" value="Bacteria"/>
</dbReference>
<evidence type="ECO:0000256" key="1">
    <source>
        <dbReference type="ARBA" id="ARBA00000085"/>
    </source>
</evidence>
<feature type="transmembrane region" description="Helical" evidence="7">
    <location>
        <begin position="196"/>
        <end position="218"/>
    </location>
</feature>
<dbReference type="PANTHER" id="PTHR42878">
    <property type="entry name" value="TWO-COMPONENT HISTIDINE KINASE"/>
    <property type="match status" value="1"/>
</dbReference>
<dbReference type="Gene3D" id="1.10.287.130">
    <property type="match status" value="1"/>
</dbReference>
<dbReference type="CDD" id="cd19410">
    <property type="entry name" value="HK9-like_sensor"/>
    <property type="match status" value="1"/>
</dbReference>
<dbReference type="GO" id="GO:0000155">
    <property type="term" value="F:phosphorelay sensor kinase activity"/>
    <property type="evidence" value="ECO:0007669"/>
    <property type="project" value="InterPro"/>
</dbReference>
<dbReference type="PRINTS" id="PR00344">
    <property type="entry name" value="BCTRLSENSOR"/>
</dbReference>
<comment type="catalytic activity">
    <reaction evidence="1">
        <text>ATP + protein L-histidine = ADP + protein N-phospho-L-histidine.</text>
        <dbReference type="EC" id="2.7.13.3"/>
    </reaction>
</comment>
<evidence type="ECO:0000259" key="8">
    <source>
        <dbReference type="PROSITE" id="PS50109"/>
    </source>
</evidence>
<proteinExistence type="predicted"/>
<evidence type="ECO:0000256" key="5">
    <source>
        <dbReference type="ARBA" id="ARBA00022679"/>
    </source>
</evidence>
<keyword evidence="11" id="KW-1185">Reference proteome</keyword>
<dbReference type="Gene3D" id="6.10.340.10">
    <property type="match status" value="1"/>
</dbReference>
<evidence type="ECO:0000256" key="4">
    <source>
        <dbReference type="ARBA" id="ARBA00022553"/>
    </source>
</evidence>
<accession>A0A098LGZ8</accession>
<keyword evidence="7" id="KW-0812">Transmembrane</keyword>
<dbReference type="AlphaFoldDB" id="A0A098LGZ8"/>
<dbReference type="PROSITE" id="PS50109">
    <property type="entry name" value="HIS_KIN"/>
    <property type="match status" value="1"/>
</dbReference>
<dbReference type="GO" id="GO:0000156">
    <property type="term" value="F:phosphorelay response regulator activity"/>
    <property type="evidence" value="ECO:0007669"/>
    <property type="project" value="TreeGrafter"/>
</dbReference>
<comment type="subcellular location">
    <subcellularLocation>
        <location evidence="2">Membrane</location>
    </subcellularLocation>
</comment>
<evidence type="ECO:0000256" key="7">
    <source>
        <dbReference type="SAM" id="Phobius"/>
    </source>
</evidence>
<keyword evidence="7" id="KW-1133">Transmembrane helix</keyword>
<evidence type="ECO:0000313" key="11">
    <source>
        <dbReference type="Proteomes" id="UP000030185"/>
    </source>
</evidence>
<keyword evidence="6" id="KW-0418">Kinase</keyword>
<feature type="transmembrane region" description="Helical" evidence="7">
    <location>
        <begin position="9"/>
        <end position="28"/>
    </location>
</feature>
<organism evidence="10 11">
    <name type="scientific">Sporocytophaga myxococcoides</name>
    <dbReference type="NCBI Taxonomy" id="153721"/>
    <lineage>
        <taxon>Bacteria</taxon>
        <taxon>Pseudomonadati</taxon>
        <taxon>Bacteroidota</taxon>
        <taxon>Cytophagia</taxon>
        <taxon>Cytophagales</taxon>
        <taxon>Cytophagaceae</taxon>
        <taxon>Sporocytophaga</taxon>
    </lineage>
</organism>
<dbReference type="Pfam" id="PF05227">
    <property type="entry name" value="CHASE3"/>
    <property type="match status" value="1"/>
</dbReference>
<dbReference type="InterPro" id="IPR050351">
    <property type="entry name" value="BphY/WalK/GraS-like"/>
</dbReference>
<dbReference type="Proteomes" id="UP000030185">
    <property type="component" value="Unassembled WGS sequence"/>
</dbReference>
<dbReference type="InterPro" id="IPR036097">
    <property type="entry name" value="HisK_dim/P_sf"/>
</dbReference>
<dbReference type="OrthoDB" id="9124519at2"/>
<dbReference type="InterPro" id="IPR004358">
    <property type="entry name" value="Sig_transdc_His_kin-like_C"/>
</dbReference>
<gene>
    <name evidence="10" type="ORF">MYP_2647</name>
</gene>
<evidence type="ECO:0000256" key="6">
    <source>
        <dbReference type="ARBA" id="ARBA00022777"/>
    </source>
</evidence>
<dbReference type="PANTHER" id="PTHR42878:SF15">
    <property type="entry name" value="BACTERIOPHYTOCHROME"/>
    <property type="match status" value="1"/>
</dbReference>
<dbReference type="InterPro" id="IPR003661">
    <property type="entry name" value="HisK_dim/P_dom"/>
</dbReference>
<dbReference type="GO" id="GO:0016020">
    <property type="term" value="C:membrane"/>
    <property type="evidence" value="ECO:0007669"/>
    <property type="project" value="UniProtKB-SubCell"/>
</dbReference>
<comment type="caution">
    <text evidence="10">The sequence shown here is derived from an EMBL/GenBank/DDBJ whole genome shotgun (WGS) entry which is preliminary data.</text>
</comment>
<dbReference type="Pfam" id="PF00512">
    <property type="entry name" value="HisKA"/>
    <property type="match status" value="1"/>
</dbReference>
<dbReference type="GO" id="GO:0007234">
    <property type="term" value="P:osmosensory signaling via phosphorelay pathway"/>
    <property type="evidence" value="ECO:0007669"/>
    <property type="project" value="TreeGrafter"/>
</dbReference>
<dbReference type="SMART" id="SM00387">
    <property type="entry name" value="HATPase_c"/>
    <property type="match status" value="1"/>
</dbReference>
<dbReference type="InterPro" id="IPR007891">
    <property type="entry name" value="CHASE3"/>
</dbReference>
<dbReference type="InterPro" id="IPR003594">
    <property type="entry name" value="HATPase_dom"/>
</dbReference>
<dbReference type="SUPFAM" id="SSF55874">
    <property type="entry name" value="ATPase domain of HSP90 chaperone/DNA topoisomerase II/histidine kinase"/>
    <property type="match status" value="1"/>
</dbReference>
<dbReference type="Pfam" id="PF02518">
    <property type="entry name" value="HATPase_c"/>
    <property type="match status" value="1"/>
</dbReference>
<dbReference type="RefSeq" id="WP_052430171.1">
    <property type="nucleotide sequence ID" value="NZ_BBLT01000005.1"/>
</dbReference>
<dbReference type="InterPro" id="IPR005467">
    <property type="entry name" value="His_kinase_dom"/>
</dbReference>
<dbReference type="EMBL" id="BBLT01000005">
    <property type="protein sequence ID" value="GAL85418.1"/>
    <property type="molecule type" value="Genomic_DNA"/>
</dbReference>
<dbReference type="CDD" id="cd00082">
    <property type="entry name" value="HisKA"/>
    <property type="match status" value="1"/>
</dbReference>
<reference evidence="10 11" key="1">
    <citation type="submission" date="2014-09" db="EMBL/GenBank/DDBJ databases">
        <title>Sporocytophaga myxococcoides PG-01 genome sequencing.</title>
        <authorList>
            <person name="Liu L."/>
            <person name="Gao P.J."/>
            <person name="Chen G.J."/>
            <person name="Wang L.S."/>
        </authorList>
    </citation>
    <scope>NUCLEOTIDE SEQUENCE [LARGE SCALE GENOMIC DNA]</scope>
    <source>
        <strain evidence="10 11">PG-01</strain>
    </source>
</reference>
<dbReference type="SUPFAM" id="SSF47384">
    <property type="entry name" value="Homodimeric domain of signal transducing histidine kinase"/>
    <property type="match status" value="1"/>
</dbReference>
<sequence>MKLRLSGKIIASFSLIIIFSFISFGVNLKLSSDVNRNTEYLTKSEAIIRNSAKIHKIILEMQSNFRGYLLTENKSFLDPYYSSIKDLGGIVDEQRKLISDSPAQITRFNEIQKLHNQWLVYANDLIQAKFKQINPKVISSEYEVLFEEKLRKEFGKKMTDEISKKFKEFDKTEYRVRKARREKLNESIAIAKRVTMLLAIITISVGVISAFYITHIIINRIKSMVSLADNISKGQFEAIKDTEKDELSQLSDSLNIMSEKLKKSFSELDNYAYVVSHDLKVPLRGIYNLVHWMEEDYGSEFSPEVHKYLDKLKGRVERMESLINGLLEYSKIGRTSQPLEEVNVNELLADIVDSIVPGDFEVRVSNKMPVIFTEKLRIQQVFSNLISNAVKYKGNKPGIITIISKEIPDGVEFTVEDNGVGISPEYHNKIFGLFQTLREKHEVESTGIGLSIVKKIIEDKKGNIRVVSNEGEGAAFIFTWPAIKVGFPI</sequence>
<dbReference type="Gene3D" id="3.30.565.10">
    <property type="entry name" value="Histidine kinase-like ATPase, C-terminal domain"/>
    <property type="match status" value="1"/>
</dbReference>